<sequence length="224" mass="24553">MALFSAAAFFGVSLVYGCWTASSSKAFLSMELQKSEKQLDAKVYQLEERNSQLQTKNVQLEGKVTQLEALLQQPESIMTDLMHQKNGLAANSKYFDSNRAIINGTSKLCSSDVRMIGHNANGLYLRMEMRNSAYCDSDVFGFPKQIRHNDIKSVPINLHAQRKGSSSIAFTSFPFDLAVLHQSPTIDVRRSGAPPLEGNCILSFTGLAHFPSATAMDEGGPLPG</sequence>
<dbReference type="Proteomes" id="UP001234178">
    <property type="component" value="Unassembled WGS sequence"/>
</dbReference>
<dbReference type="EMBL" id="JAOYFB010000003">
    <property type="protein sequence ID" value="KAK4010588.1"/>
    <property type="molecule type" value="Genomic_DNA"/>
</dbReference>
<keyword evidence="2" id="KW-0732">Signal</keyword>
<proteinExistence type="predicted"/>
<name>A0ABQ9ZCF2_9CRUS</name>
<feature type="signal peptide" evidence="2">
    <location>
        <begin position="1"/>
        <end position="17"/>
    </location>
</feature>
<dbReference type="Gene3D" id="1.20.5.170">
    <property type="match status" value="1"/>
</dbReference>
<feature type="chain" id="PRO_5045128793" evidence="2">
    <location>
        <begin position="18"/>
        <end position="224"/>
    </location>
</feature>
<feature type="coiled-coil region" evidence="1">
    <location>
        <begin position="36"/>
        <end position="70"/>
    </location>
</feature>
<organism evidence="3 4">
    <name type="scientific">Daphnia magna</name>
    <dbReference type="NCBI Taxonomy" id="35525"/>
    <lineage>
        <taxon>Eukaryota</taxon>
        <taxon>Metazoa</taxon>
        <taxon>Ecdysozoa</taxon>
        <taxon>Arthropoda</taxon>
        <taxon>Crustacea</taxon>
        <taxon>Branchiopoda</taxon>
        <taxon>Diplostraca</taxon>
        <taxon>Cladocera</taxon>
        <taxon>Anomopoda</taxon>
        <taxon>Daphniidae</taxon>
        <taxon>Daphnia</taxon>
    </lineage>
</organism>
<evidence type="ECO:0000313" key="4">
    <source>
        <dbReference type="Proteomes" id="UP001234178"/>
    </source>
</evidence>
<keyword evidence="1" id="KW-0175">Coiled coil</keyword>
<evidence type="ECO:0000313" key="3">
    <source>
        <dbReference type="EMBL" id="KAK4010588.1"/>
    </source>
</evidence>
<protein>
    <submittedName>
        <fullName evidence="3">Uncharacterized protein</fullName>
    </submittedName>
</protein>
<reference evidence="3 4" key="1">
    <citation type="journal article" date="2023" name="Nucleic Acids Res.">
        <title>The hologenome of Daphnia magna reveals possible DNA methylation and microbiome-mediated evolution of the host genome.</title>
        <authorList>
            <person name="Chaturvedi A."/>
            <person name="Li X."/>
            <person name="Dhandapani V."/>
            <person name="Marshall H."/>
            <person name="Kissane S."/>
            <person name="Cuenca-Cambronero M."/>
            <person name="Asole G."/>
            <person name="Calvet F."/>
            <person name="Ruiz-Romero M."/>
            <person name="Marangio P."/>
            <person name="Guigo R."/>
            <person name="Rago D."/>
            <person name="Mirbahai L."/>
            <person name="Eastwood N."/>
            <person name="Colbourne J.K."/>
            <person name="Zhou J."/>
            <person name="Mallon E."/>
            <person name="Orsini L."/>
        </authorList>
    </citation>
    <scope>NUCLEOTIDE SEQUENCE [LARGE SCALE GENOMIC DNA]</scope>
    <source>
        <strain evidence="3">LRV0_1</strain>
    </source>
</reference>
<gene>
    <name evidence="3" type="ORF">OUZ56_019730</name>
</gene>
<comment type="caution">
    <text evidence="3">The sequence shown here is derived from an EMBL/GenBank/DDBJ whole genome shotgun (WGS) entry which is preliminary data.</text>
</comment>
<evidence type="ECO:0000256" key="2">
    <source>
        <dbReference type="SAM" id="SignalP"/>
    </source>
</evidence>
<keyword evidence="4" id="KW-1185">Reference proteome</keyword>
<evidence type="ECO:0000256" key="1">
    <source>
        <dbReference type="SAM" id="Coils"/>
    </source>
</evidence>
<accession>A0ABQ9ZCF2</accession>